<dbReference type="EMBL" id="LLXJ01004868">
    <property type="protein sequence ID" value="PKB95354.1"/>
    <property type="molecule type" value="Genomic_DNA"/>
</dbReference>
<accession>A0A2N0NLB2</accession>
<dbReference type="Proteomes" id="UP000232722">
    <property type="component" value="Unassembled WGS sequence"/>
</dbReference>
<reference evidence="1 2" key="1">
    <citation type="submission" date="2016-04" db="EMBL/GenBank/DDBJ databases">
        <title>Genome analyses suggest a sexual origin of heterokaryosis in a supposedly ancient asexual fungus.</title>
        <authorList>
            <person name="Ropars J."/>
            <person name="Sedzielewska K."/>
            <person name="Noel J."/>
            <person name="Charron P."/>
            <person name="Farinelli L."/>
            <person name="Marton T."/>
            <person name="Kruger M."/>
            <person name="Pelin A."/>
            <person name="Brachmann A."/>
            <person name="Corradi N."/>
        </authorList>
    </citation>
    <scope>NUCLEOTIDE SEQUENCE [LARGE SCALE GENOMIC DNA]</scope>
    <source>
        <strain evidence="1 2">A5</strain>
    </source>
</reference>
<reference evidence="1 2" key="2">
    <citation type="submission" date="2017-09" db="EMBL/GenBank/DDBJ databases">
        <title>Extensive intraspecific genome diversity in a model arbuscular mycorrhizal fungus.</title>
        <authorList>
            <person name="Chen E.C."/>
            <person name="Morin E."/>
            <person name="Beaudet D."/>
            <person name="Noel J."/>
            <person name="Ndikumana S."/>
            <person name="Charron P."/>
            <person name="St-Onge C."/>
            <person name="Giorgi J."/>
            <person name="Grigoriev I.V."/>
            <person name="Roux C."/>
            <person name="Martin F.M."/>
            <person name="Corradi N."/>
        </authorList>
    </citation>
    <scope>NUCLEOTIDE SEQUENCE [LARGE SCALE GENOMIC DNA]</scope>
    <source>
        <strain evidence="1 2">A5</strain>
    </source>
</reference>
<evidence type="ECO:0000313" key="1">
    <source>
        <dbReference type="EMBL" id="PKB95354.1"/>
    </source>
</evidence>
<evidence type="ECO:0008006" key="3">
    <source>
        <dbReference type="Google" id="ProtNLM"/>
    </source>
</evidence>
<gene>
    <name evidence="1" type="ORF">RhiirA5_436873</name>
</gene>
<dbReference type="AlphaFoldDB" id="A0A2N0NLB2"/>
<sequence length="123" mass="14014">VDGWFDFLGKSIYTLVIITSSKKIIHSHFNRCLKQAYTNSFNTTEIEKVLSSIGLKKFVAVVSDAEADLIKLNFAKNMLRKCQNIITFFKSYHADALLYDNIIQFIIKGDSLKTSVKIKWSTA</sequence>
<name>A0A2N0NLB2_9GLOM</name>
<comment type="caution">
    <text evidence="1">The sequence shown here is derived from an EMBL/GenBank/DDBJ whole genome shotgun (WGS) entry which is preliminary data.</text>
</comment>
<organism evidence="1 2">
    <name type="scientific">Rhizophagus irregularis</name>
    <dbReference type="NCBI Taxonomy" id="588596"/>
    <lineage>
        <taxon>Eukaryota</taxon>
        <taxon>Fungi</taxon>
        <taxon>Fungi incertae sedis</taxon>
        <taxon>Mucoromycota</taxon>
        <taxon>Glomeromycotina</taxon>
        <taxon>Glomeromycetes</taxon>
        <taxon>Glomerales</taxon>
        <taxon>Glomeraceae</taxon>
        <taxon>Rhizophagus</taxon>
    </lineage>
</organism>
<feature type="non-terminal residue" evidence="1">
    <location>
        <position position="1"/>
    </location>
</feature>
<evidence type="ECO:0000313" key="2">
    <source>
        <dbReference type="Proteomes" id="UP000232722"/>
    </source>
</evidence>
<protein>
    <recommendedName>
        <fullName evidence="3">DUF659 domain-containing protein</fullName>
    </recommendedName>
</protein>
<proteinExistence type="predicted"/>